<feature type="domain" description="EF-hand" evidence="2">
    <location>
        <begin position="144"/>
        <end position="179"/>
    </location>
</feature>
<dbReference type="Proteomes" id="UP000235145">
    <property type="component" value="Unassembled WGS sequence"/>
</dbReference>
<dbReference type="Pfam" id="PF13499">
    <property type="entry name" value="EF-hand_7"/>
    <property type="match status" value="1"/>
</dbReference>
<dbReference type="InterPro" id="IPR011992">
    <property type="entry name" value="EF-hand-dom_pair"/>
</dbReference>
<dbReference type="InterPro" id="IPR002048">
    <property type="entry name" value="EF_hand_dom"/>
</dbReference>
<feature type="domain" description="EF-hand" evidence="2">
    <location>
        <begin position="188"/>
        <end position="223"/>
    </location>
</feature>
<proteinExistence type="predicted"/>
<sequence length="260" mass="29617">MANGKNNPVPERFRVTLTDSDNEDGVLGDIESVEVPQNVQASKDDKTMLQEVDIADVSERTSNVLQVVTDNAANCKAARKEVEKIKDVMMNHSYVEYYPRVEKIILARWEKMTIPLHCIGFSLSQRFYDKNYLEEMAASGVRTAFEKCMKERFDMLDVNKDGVLSRNELHNDINDLSSVESALQSKEEVNNLYNVLFEKFDTEKKGTLDIKQFNSLMKEVMIAKAHGFDGKDVRTGVLEDKVDPSPAKKACWRKDRHTAV</sequence>
<protein>
    <recommendedName>
        <fullName evidence="2">EF-hand domain-containing protein</fullName>
    </recommendedName>
</protein>
<dbReference type="PROSITE" id="PS00018">
    <property type="entry name" value="EF_HAND_1"/>
    <property type="match status" value="1"/>
</dbReference>
<gene>
    <name evidence="3" type="ORF">LSAT_V11C500270080</name>
</gene>
<name>A0A9R1VH33_LACSA</name>
<dbReference type="EMBL" id="NBSK02000005">
    <property type="protein sequence ID" value="KAJ0206075.1"/>
    <property type="molecule type" value="Genomic_DNA"/>
</dbReference>
<dbReference type="SMART" id="SM00054">
    <property type="entry name" value="EFh"/>
    <property type="match status" value="2"/>
</dbReference>
<keyword evidence="4" id="KW-1185">Reference proteome</keyword>
<dbReference type="PANTHER" id="PTHR34574:SF12">
    <property type="entry name" value="CALCIUM-BINDING EF HAND FAMILY PROTEIN"/>
    <property type="match status" value="1"/>
</dbReference>
<evidence type="ECO:0000259" key="2">
    <source>
        <dbReference type="PROSITE" id="PS50222"/>
    </source>
</evidence>
<dbReference type="CDD" id="cd00051">
    <property type="entry name" value="EFh"/>
    <property type="match status" value="1"/>
</dbReference>
<organism evidence="3 4">
    <name type="scientific">Lactuca sativa</name>
    <name type="common">Garden lettuce</name>
    <dbReference type="NCBI Taxonomy" id="4236"/>
    <lineage>
        <taxon>Eukaryota</taxon>
        <taxon>Viridiplantae</taxon>
        <taxon>Streptophyta</taxon>
        <taxon>Embryophyta</taxon>
        <taxon>Tracheophyta</taxon>
        <taxon>Spermatophyta</taxon>
        <taxon>Magnoliopsida</taxon>
        <taxon>eudicotyledons</taxon>
        <taxon>Gunneridae</taxon>
        <taxon>Pentapetalae</taxon>
        <taxon>asterids</taxon>
        <taxon>campanulids</taxon>
        <taxon>Asterales</taxon>
        <taxon>Asteraceae</taxon>
        <taxon>Cichorioideae</taxon>
        <taxon>Cichorieae</taxon>
        <taxon>Lactucinae</taxon>
        <taxon>Lactuca</taxon>
    </lineage>
</organism>
<comment type="caution">
    <text evidence="3">The sequence shown here is derived from an EMBL/GenBank/DDBJ whole genome shotgun (WGS) entry which is preliminary data.</text>
</comment>
<accession>A0A9R1VH33</accession>
<evidence type="ECO:0000256" key="1">
    <source>
        <dbReference type="ARBA" id="ARBA00022837"/>
    </source>
</evidence>
<dbReference type="PANTHER" id="PTHR34574">
    <property type="entry name" value="CALCIUM-BINDING EF-HAND FAMILY PROTEIN-RELATED"/>
    <property type="match status" value="1"/>
</dbReference>
<evidence type="ECO:0000313" key="4">
    <source>
        <dbReference type="Proteomes" id="UP000235145"/>
    </source>
</evidence>
<dbReference type="SUPFAM" id="SSF47473">
    <property type="entry name" value="EF-hand"/>
    <property type="match status" value="1"/>
</dbReference>
<dbReference type="Gene3D" id="1.10.238.10">
    <property type="entry name" value="EF-hand"/>
    <property type="match status" value="1"/>
</dbReference>
<dbReference type="InterPro" id="IPR018247">
    <property type="entry name" value="EF_Hand_1_Ca_BS"/>
</dbReference>
<keyword evidence="1" id="KW-0106">Calcium</keyword>
<dbReference type="AlphaFoldDB" id="A0A9R1VH33"/>
<dbReference type="PROSITE" id="PS50222">
    <property type="entry name" value="EF_HAND_2"/>
    <property type="match status" value="2"/>
</dbReference>
<evidence type="ECO:0000313" key="3">
    <source>
        <dbReference type="EMBL" id="KAJ0206075.1"/>
    </source>
</evidence>
<reference evidence="3 4" key="1">
    <citation type="journal article" date="2017" name="Nat. Commun.">
        <title>Genome assembly with in vitro proximity ligation data and whole-genome triplication in lettuce.</title>
        <authorList>
            <person name="Reyes-Chin-Wo S."/>
            <person name="Wang Z."/>
            <person name="Yang X."/>
            <person name="Kozik A."/>
            <person name="Arikit S."/>
            <person name="Song C."/>
            <person name="Xia L."/>
            <person name="Froenicke L."/>
            <person name="Lavelle D.O."/>
            <person name="Truco M.J."/>
            <person name="Xia R."/>
            <person name="Zhu S."/>
            <person name="Xu C."/>
            <person name="Xu H."/>
            <person name="Xu X."/>
            <person name="Cox K."/>
            <person name="Korf I."/>
            <person name="Meyers B.C."/>
            <person name="Michelmore R.W."/>
        </authorList>
    </citation>
    <scope>NUCLEOTIDE SEQUENCE [LARGE SCALE GENOMIC DNA]</scope>
    <source>
        <strain evidence="4">cv. Salinas</strain>
        <tissue evidence="3">Seedlings</tissue>
    </source>
</reference>
<dbReference type="GO" id="GO:0005509">
    <property type="term" value="F:calcium ion binding"/>
    <property type="evidence" value="ECO:0007669"/>
    <property type="project" value="InterPro"/>
</dbReference>